<gene>
    <name evidence="3" type="ORF">Maq22A_c02645</name>
</gene>
<dbReference type="AlphaFoldDB" id="A0A0C6FB02"/>
<evidence type="ECO:0000256" key="1">
    <source>
        <dbReference type="SAM" id="MobiDB-lite"/>
    </source>
</evidence>
<feature type="compositionally biased region" description="Basic residues" evidence="1">
    <location>
        <begin position="324"/>
        <end position="340"/>
    </location>
</feature>
<evidence type="ECO:0000313" key="3">
    <source>
        <dbReference type="EMBL" id="BAQ43997.1"/>
    </source>
</evidence>
<dbReference type="Proteomes" id="UP000061432">
    <property type="component" value="Chromosome"/>
</dbReference>
<accession>A0A0C6FB02</accession>
<dbReference type="EMBL" id="AP014704">
    <property type="protein sequence ID" value="BAQ43997.1"/>
    <property type="molecule type" value="Genomic_DNA"/>
</dbReference>
<sequence length="604" mass="66153">MRSVATAFVLIFGLRPSPRRARRDCRGHPPPFPHRSGRGGRRRPPGCEGGRRAPPRLGPATAAFPSACSPLRSRAYPCSSAALRLPLRNRCCSAGCPGARKDEAALVYAHSRSDLRRQARKDRRPRCEAHRRAWLEDGCLPRPRLDARHVVGMGPPHRRPPRRRADRPPRRAADPRPPRPPLRPGRSRGRRRRGAQRPHPGADRCGCSGFFGGWCPPGWCCRGGCRASSPSGACSPTRTGLRVTSHAWPGPGLPGTERSAPVAAPRRAALMAEQQRREHVERNPQGPAVRGLPGADLRQGRPGEREQAARGALHPRRRDDPRHAGHGRPHGVARDHRHPGGLHVAEPGGVPARPGEPARGQSGECGVMGGRPTLDQMTPAGRQIVLDFEPTHVGVKQVRALEIVALDDLSLGYLDVRMPDGAVRQVDVPRDLARRGTPVPGDRLIIYRDGYVSWCPRAVFEGGEYRPIADLATAIARVCHEVNSAICAEFGHDVPPPWDEAAEWQRKSAIDGVMFALANPDATPEQQHEAWREAKWADGWTIGPVKDPIAKEHPCLVEYELLPADQRVKDRTFRAIVAEMARQGLPRVPRFTGADAVEAVPPTT</sequence>
<feature type="compositionally biased region" description="Basic residues" evidence="1">
    <location>
        <begin position="156"/>
        <end position="165"/>
    </location>
</feature>
<feature type="region of interest" description="Disordered" evidence="1">
    <location>
        <begin position="19"/>
        <end position="59"/>
    </location>
</feature>
<dbReference type="InterPro" id="IPR003032">
    <property type="entry name" value="Ryanodine_rcpt"/>
</dbReference>
<feature type="domain" description="Ryanodine receptor Ryr" evidence="2">
    <location>
        <begin position="524"/>
        <end position="572"/>
    </location>
</feature>
<dbReference type="KEGG" id="maqu:Maq22A_c02645"/>
<dbReference type="PATRIC" id="fig|270351.10.peg.523"/>
<feature type="region of interest" description="Disordered" evidence="1">
    <location>
        <begin position="270"/>
        <end position="370"/>
    </location>
</feature>
<feature type="compositionally biased region" description="Basic residues" evidence="1">
    <location>
        <begin position="35"/>
        <end position="44"/>
    </location>
</feature>
<evidence type="ECO:0000313" key="4">
    <source>
        <dbReference type="Proteomes" id="UP000061432"/>
    </source>
</evidence>
<feature type="compositionally biased region" description="Basic residues" evidence="1">
    <location>
        <begin position="185"/>
        <end position="196"/>
    </location>
</feature>
<organism evidence="3 4">
    <name type="scientific">Methylobacterium aquaticum</name>
    <dbReference type="NCBI Taxonomy" id="270351"/>
    <lineage>
        <taxon>Bacteria</taxon>
        <taxon>Pseudomonadati</taxon>
        <taxon>Pseudomonadota</taxon>
        <taxon>Alphaproteobacteria</taxon>
        <taxon>Hyphomicrobiales</taxon>
        <taxon>Methylobacteriaceae</taxon>
        <taxon>Methylobacterium</taxon>
    </lineage>
</organism>
<feature type="compositionally biased region" description="Basic and acidic residues" evidence="1">
    <location>
        <begin position="166"/>
        <end position="177"/>
    </location>
</feature>
<dbReference type="Gene3D" id="6.20.350.10">
    <property type="match status" value="1"/>
</dbReference>
<evidence type="ECO:0000259" key="2">
    <source>
        <dbReference type="Pfam" id="PF02026"/>
    </source>
</evidence>
<dbReference type="Pfam" id="PF02026">
    <property type="entry name" value="RyR"/>
    <property type="match status" value="1"/>
</dbReference>
<protein>
    <recommendedName>
        <fullName evidence="2">Ryanodine receptor Ryr domain-containing protein</fullName>
    </recommendedName>
</protein>
<feature type="compositionally biased region" description="Basic and acidic residues" evidence="1">
    <location>
        <begin position="298"/>
        <end position="308"/>
    </location>
</feature>
<reference evidence="4" key="2">
    <citation type="submission" date="2015-01" db="EMBL/GenBank/DDBJ databases">
        <title>Complete genome sequence of Methylobacterium aquaticum strain 22A.</title>
        <authorList>
            <person name="Tani A."/>
            <person name="Ogura Y."/>
            <person name="Hayashi T."/>
        </authorList>
    </citation>
    <scope>NUCLEOTIDE SEQUENCE [LARGE SCALE GENOMIC DNA]</scope>
    <source>
        <strain evidence="4">MA-22A</strain>
    </source>
</reference>
<reference evidence="3 4" key="1">
    <citation type="journal article" date="2015" name="Genome Announc.">
        <title>Complete Genome Sequence of Methylobacterium aquaticum Strain 22A, Isolated from Racomitrium japonicum Moss.</title>
        <authorList>
            <person name="Tani A."/>
            <person name="Ogura Y."/>
            <person name="Hayashi T."/>
            <person name="Kimbara K."/>
        </authorList>
    </citation>
    <scope>NUCLEOTIDE SEQUENCE [LARGE SCALE GENOMIC DNA]</scope>
    <source>
        <strain evidence="3 4">MA-22A</strain>
    </source>
</reference>
<feature type="region of interest" description="Disordered" evidence="1">
    <location>
        <begin position="146"/>
        <end position="203"/>
    </location>
</feature>
<dbReference type="STRING" id="270351.Maq22A_c02645"/>
<proteinExistence type="predicted"/>
<name>A0A0C6FB02_9HYPH</name>